<evidence type="ECO:0000256" key="4">
    <source>
        <dbReference type="ARBA" id="ARBA00022692"/>
    </source>
</evidence>
<dbReference type="EMBL" id="JBHTJV010000006">
    <property type="protein sequence ID" value="MFD0916497.1"/>
    <property type="molecule type" value="Genomic_DNA"/>
</dbReference>
<dbReference type="InterPro" id="IPR052031">
    <property type="entry name" value="Membrane_Transporter-Flippase"/>
</dbReference>
<name>A0ABW3FK07_9HYPH</name>
<evidence type="ECO:0000256" key="7">
    <source>
        <dbReference type="SAM" id="Phobius"/>
    </source>
</evidence>
<feature type="transmembrane region" description="Helical" evidence="7">
    <location>
        <begin position="360"/>
        <end position="382"/>
    </location>
</feature>
<evidence type="ECO:0000256" key="3">
    <source>
        <dbReference type="ARBA" id="ARBA00022475"/>
    </source>
</evidence>
<feature type="transmembrane region" description="Helical" evidence="7">
    <location>
        <begin position="163"/>
        <end position="185"/>
    </location>
</feature>
<keyword evidence="6 7" id="KW-0472">Membrane</keyword>
<dbReference type="InterPro" id="IPR002528">
    <property type="entry name" value="MATE_fam"/>
</dbReference>
<dbReference type="Proteomes" id="UP001597101">
    <property type="component" value="Unassembled WGS sequence"/>
</dbReference>
<evidence type="ECO:0000256" key="1">
    <source>
        <dbReference type="ARBA" id="ARBA00004429"/>
    </source>
</evidence>
<keyword evidence="9" id="KW-1185">Reference proteome</keyword>
<organism evidence="8 9">
    <name type="scientific">Pseudahrensia aquimaris</name>
    <dbReference type="NCBI Taxonomy" id="744461"/>
    <lineage>
        <taxon>Bacteria</taxon>
        <taxon>Pseudomonadati</taxon>
        <taxon>Pseudomonadota</taxon>
        <taxon>Alphaproteobacteria</taxon>
        <taxon>Hyphomicrobiales</taxon>
        <taxon>Ahrensiaceae</taxon>
        <taxon>Pseudahrensia</taxon>
    </lineage>
</organism>
<sequence length="450" mass="47306">MSDSRDLTTGPVWRSLLIIAGPMVFGILAAISVSVVDTYYVGKLGTAPLAALSFIAPASLTITSLAIGLSAGASSVVARAIGSSDTSEAKRLSTDSLGLALVVVVLITVTGYLTIKPLFSLLGAEGDVLDMIVRYMQIWYLSMPFLIIPMVANAIVRAVGNSFWPSAIMVASAIINIAITPAFIFGWGPIPALNIEGAAWGTLIARVFTLFLGLWLIVYREEMVAFAKPTIEELVKSWRQVLSIGLPAAFGNATNPLGITVVTGIVAIYGEAVVAGFGVATRIESLAVIPMLALSSAIGPVAGQNWGAAKVERVRSALKISFAVCFGWALLLAVVFQFFAESVIGLFSSDPEVMRAAASYLHIVPLSVWGYGWVIVAAGGYNSLGKPFTGLGMYLTRTALFYIPLSYAASLLSGSQSVFSAIAIANTIAGAAVGFYSLWWLRKNGEEAAG</sequence>
<dbReference type="InterPro" id="IPR048279">
    <property type="entry name" value="MdtK-like"/>
</dbReference>
<keyword evidence="4 7" id="KW-0812">Transmembrane</keyword>
<gene>
    <name evidence="8" type="ORF">ACFQ14_08765</name>
</gene>
<dbReference type="RefSeq" id="WP_377212360.1">
    <property type="nucleotide sequence ID" value="NZ_JBHTJV010000006.1"/>
</dbReference>
<proteinExistence type="predicted"/>
<keyword evidence="3" id="KW-1003">Cell membrane</keyword>
<evidence type="ECO:0000313" key="8">
    <source>
        <dbReference type="EMBL" id="MFD0916497.1"/>
    </source>
</evidence>
<comment type="caution">
    <text evidence="8">The sequence shown here is derived from an EMBL/GenBank/DDBJ whole genome shotgun (WGS) entry which is preliminary data.</text>
</comment>
<dbReference type="PIRSF" id="PIRSF006603">
    <property type="entry name" value="DinF"/>
    <property type="match status" value="1"/>
</dbReference>
<evidence type="ECO:0000256" key="6">
    <source>
        <dbReference type="ARBA" id="ARBA00023136"/>
    </source>
</evidence>
<feature type="transmembrane region" description="Helical" evidence="7">
    <location>
        <begin position="97"/>
        <end position="115"/>
    </location>
</feature>
<comment type="subcellular location">
    <subcellularLocation>
        <location evidence="1">Cell inner membrane</location>
        <topology evidence="1">Multi-pass membrane protein</topology>
    </subcellularLocation>
</comment>
<reference evidence="9" key="1">
    <citation type="journal article" date="2019" name="Int. J. Syst. Evol. Microbiol.">
        <title>The Global Catalogue of Microorganisms (GCM) 10K type strain sequencing project: providing services to taxonomists for standard genome sequencing and annotation.</title>
        <authorList>
            <consortium name="The Broad Institute Genomics Platform"/>
            <consortium name="The Broad Institute Genome Sequencing Center for Infectious Disease"/>
            <person name="Wu L."/>
            <person name="Ma J."/>
        </authorList>
    </citation>
    <scope>NUCLEOTIDE SEQUENCE [LARGE SCALE GENOMIC DNA]</scope>
    <source>
        <strain evidence="9">CCUG 60023</strain>
    </source>
</reference>
<evidence type="ECO:0000256" key="2">
    <source>
        <dbReference type="ARBA" id="ARBA00022448"/>
    </source>
</evidence>
<protein>
    <submittedName>
        <fullName evidence="8">MATE family efflux transporter</fullName>
    </submittedName>
</protein>
<dbReference type="Pfam" id="PF01554">
    <property type="entry name" value="MatE"/>
    <property type="match status" value="2"/>
</dbReference>
<feature type="transmembrane region" description="Helical" evidence="7">
    <location>
        <begin position="197"/>
        <end position="218"/>
    </location>
</feature>
<feature type="transmembrane region" description="Helical" evidence="7">
    <location>
        <begin position="12"/>
        <end position="34"/>
    </location>
</feature>
<feature type="transmembrane region" description="Helical" evidence="7">
    <location>
        <begin position="320"/>
        <end position="340"/>
    </location>
</feature>
<accession>A0ABW3FK07</accession>
<dbReference type="NCBIfam" id="TIGR00797">
    <property type="entry name" value="matE"/>
    <property type="match status" value="1"/>
</dbReference>
<feature type="transmembrane region" description="Helical" evidence="7">
    <location>
        <begin position="54"/>
        <end position="77"/>
    </location>
</feature>
<dbReference type="PANTHER" id="PTHR43549:SF3">
    <property type="entry name" value="MULTIDRUG RESISTANCE PROTEIN YPNP-RELATED"/>
    <property type="match status" value="1"/>
</dbReference>
<evidence type="ECO:0000313" key="9">
    <source>
        <dbReference type="Proteomes" id="UP001597101"/>
    </source>
</evidence>
<keyword evidence="5 7" id="KW-1133">Transmembrane helix</keyword>
<evidence type="ECO:0000256" key="5">
    <source>
        <dbReference type="ARBA" id="ARBA00022989"/>
    </source>
</evidence>
<feature type="transmembrane region" description="Helical" evidence="7">
    <location>
        <begin position="394"/>
        <end position="412"/>
    </location>
</feature>
<feature type="transmembrane region" description="Helical" evidence="7">
    <location>
        <begin position="135"/>
        <end position="156"/>
    </location>
</feature>
<keyword evidence="2" id="KW-0813">Transport</keyword>
<dbReference type="PANTHER" id="PTHR43549">
    <property type="entry name" value="MULTIDRUG RESISTANCE PROTEIN YPNP-RELATED"/>
    <property type="match status" value="1"/>
</dbReference>
<feature type="transmembrane region" description="Helical" evidence="7">
    <location>
        <begin position="418"/>
        <end position="441"/>
    </location>
</feature>